<feature type="chain" id="PRO_5035440549" evidence="1">
    <location>
        <begin position="16"/>
        <end position="147"/>
    </location>
</feature>
<reference evidence="2" key="1">
    <citation type="submission" date="2019-04" db="EMBL/GenBank/DDBJ databases">
        <title>Genome assembly of Zosterops borbonicus 15179.</title>
        <authorList>
            <person name="Leroy T."/>
            <person name="Anselmetti Y."/>
            <person name="Tilak M.-K."/>
            <person name="Nabholz B."/>
        </authorList>
    </citation>
    <scope>NUCLEOTIDE SEQUENCE</scope>
    <source>
        <strain evidence="2">HGM_15179</strain>
        <tissue evidence="2">Muscle</tissue>
    </source>
</reference>
<organism evidence="2 3">
    <name type="scientific">Zosterops borbonicus</name>
    <dbReference type="NCBI Taxonomy" id="364589"/>
    <lineage>
        <taxon>Eukaryota</taxon>
        <taxon>Metazoa</taxon>
        <taxon>Chordata</taxon>
        <taxon>Craniata</taxon>
        <taxon>Vertebrata</taxon>
        <taxon>Euteleostomi</taxon>
        <taxon>Archelosauria</taxon>
        <taxon>Archosauria</taxon>
        <taxon>Dinosauria</taxon>
        <taxon>Saurischia</taxon>
        <taxon>Theropoda</taxon>
        <taxon>Coelurosauria</taxon>
        <taxon>Aves</taxon>
        <taxon>Neognathae</taxon>
        <taxon>Neoaves</taxon>
        <taxon>Telluraves</taxon>
        <taxon>Australaves</taxon>
        <taxon>Passeriformes</taxon>
        <taxon>Sylvioidea</taxon>
        <taxon>Zosteropidae</taxon>
        <taxon>Zosterops</taxon>
    </lineage>
</organism>
<protein>
    <submittedName>
        <fullName evidence="2">Uncharacterized protein</fullName>
    </submittedName>
</protein>
<keyword evidence="1" id="KW-0732">Signal</keyword>
<dbReference type="EMBL" id="SWJQ01002429">
    <property type="protein sequence ID" value="TRZ06512.1"/>
    <property type="molecule type" value="Genomic_DNA"/>
</dbReference>
<evidence type="ECO:0000313" key="3">
    <source>
        <dbReference type="Proteomes" id="UP000796761"/>
    </source>
</evidence>
<dbReference type="AlphaFoldDB" id="A0A8K1D7N7"/>
<dbReference type="Proteomes" id="UP000796761">
    <property type="component" value="Unassembled WGS sequence"/>
</dbReference>
<comment type="caution">
    <text evidence="2">The sequence shown here is derived from an EMBL/GenBank/DDBJ whole genome shotgun (WGS) entry which is preliminary data.</text>
</comment>
<name>A0A8K1D7N7_9PASS</name>
<gene>
    <name evidence="2" type="ORF">HGM15179_020595</name>
</gene>
<proteinExistence type="predicted"/>
<feature type="signal peptide" evidence="1">
    <location>
        <begin position="1"/>
        <end position="15"/>
    </location>
</feature>
<evidence type="ECO:0000313" key="2">
    <source>
        <dbReference type="EMBL" id="TRZ06512.1"/>
    </source>
</evidence>
<keyword evidence="3" id="KW-1185">Reference proteome</keyword>
<sequence>MVAWVELCMLVRVVGLITYDVGVVVEMEAGVSFKADVVLGIGSLAVGAEGVLDAPKIFVDAEQQIAGPLAFKEYATGWHILLKLLDVVQDVMPYLGIPVVVGRGVWAAEGEELLEDAECGSSSCCRCGGGFWGRERVPAGGVTAVAC</sequence>
<accession>A0A8K1D7N7</accession>
<evidence type="ECO:0000256" key="1">
    <source>
        <dbReference type="SAM" id="SignalP"/>
    </source>
</evidence>